<protein>
    <submittedName>
        <fullName evidence="1">Nitrous oxide reductase accessory protein NosL</fullName>
    </submittedName>
</protein>
<dbReference type="Proteomes" id="UP000199112">
    <property type="component" value="Unassembled WGS sequence"/>
</dbReference>
<name>A0A1H6FRE4_9EURY</name>
<keyword evidence="2" id="KW-1185">Reference proteome</keyword>
<reference evidence="2" key="1">
    <citation type="submission" date="2016-10" db="EMBL/GenBank/DDBJ databases">
        <authorList>
            <person name="Varghese N."/>
            <person name="Submissions S."/>
        </authorList>
    </citation>
    <scope>NUCLEOTIDE SEQUENCE [LARGE SCALE GENOMIC DNA]</scope>
    <source>
        <strain evidence="2">CGMCC 1.8981</strain>
    </source>
</reference>
<evidence type="ECO:0000313" key="1">
    <source>
        <dbReference type="EMBL" id="SEH12728.1"/>
    </source>
</evidence>
<sequence>MDPSTLSTVPPHLVSRRAVLGGVATASLGAIAGCLDDGADTPAAVEIEDEHDCDQCTMRIADHPGPAGQAHYEDPSDTVGDDRPARFCSSLCTYAFTFDNEDEAEPEVMYLTDYSVVEESVEEDDDSPVIGRHLEADAFGDATELTMVVDSEVEGAMGASIIPFSDADDADAFADEYGGDREDHDEITQELVMSLMQS</sequence>
<accession>A0A1H6FRE4</accession>
<dbReference type="AlphaFoldDB" id="A0A1H6FRE4"/>
<dbReference type="PANTHER" id="PTHR41247:SF1">
    <property type="entry name" value="HTH-TYPE TRANSCRIPTIONAL REPRESSOR YCNK"/>
    <property type="match status" value="1"/>
</dbReference>
<dbReference type="OrthoDB" id="162738at2157"/>
<dbReference type="PANTHER" id="PTHR41247">
    <property type="entry name" value="HTH-TYPE TRANSCRIPTIONAL REPRESSOR YCNK"/>
    <property type="match status" value="1"/>
</dbReference>
<organism evidence="1 2">
    <name type="scientific">Natronorubrum sediminis</name>
    <dbReference type="NCBI Taxonomy" id="640943"/>
    <lineage>
        <taxon>Archaea</taxon>
        <taxon>Methanobacteriati</taxon>
        <taxon>Methanobacteriota</taxon>
        <taxon>Stenosarchaea group</taxon>
        <taxon>Halobacteria</taxon>
        <taxon>Halobacteriales</taxon>
        <taxon>Natrialbaceae</taxon>
        <taxon>Natronorubrum</taxon>
    </lineage>
</organism>
<dbReference type="Gene3D" id="3.30.70.2050">
    <property type="match status" value="1"/>
</dbReference>
<proteinExistence type="predicted"/>
<evidence type="ECO:0000313" key="2">
    <source>
        <dbReference type="Proteomes" id="UP000199112"/>
    </source>
</evidence>
<dbReference type="RefSeq" id="WP_090505589.1">
    <property type="nucleotide sequence ID" value="NZ_FNWL01000001.1"/>
</dbReference>
<dbReference type="SUPFAM" id="SSF160387">
    <property type="entry name" value="NosL/MerB-like"/>
    <property type="match status" value="1"/>
</dbReference>
<dbReference type="EMBL" id="FNWL01000001">
    <property type="protein sequence ID" value="SEH12728.1"/>
    <property type="molecule type" value="Genomic_DNA"/>
</dbReference>
<gene>
    <name evidence="1" type="ORF">SAMN04487967_0937</name>
</gene>
<dbReference type="Pfam" id="PF05573">
    <property type="entry name" value="NosL"/>
    <property type="match status" value="1"/>
</dbReference>
<dbReference type="InterPro" id="IPR008719">
    <property type="entry name" value="N2O_reductase_NosL"/>
</dbReference>